<gene>
    <name evidence="2" type="ORF">M6B38_223290</name>
    <name evidence="3" type="ORF">M6B38_255365</name>
</gene>
<evidence type="ECO:0000313" key="2">
    <source>
        <dbReference type="EMBL" id="KAJ6795995.1"/>
    </source>
</evidence>
<keyword evidence="1" id="KW-0732">Signal</keyword>
<comment type="caution">
    <text evidence="2">The sequence shown here is derived from an EMBL/GenBank/DDBJ whole genome shotgun (WGS) entry which is preliminary data.</text>
</comment>
<accession>A0AAX6DWB9</accession>
<reference evidence="2" key="2">
    <citation type="submission" date="2023-04" db="EMBL/GenBank/DDBJ databases">
        <authorList>
            <person name="Bruccoleri R.E."/>
            <person name="Oakeley E.J."/>
            <person name="Faust A.-M."/>
            <person name="Dessus-Babus S."/>
            <person name="Altorfer M."/>
            <person name="Burckhardt D."/>
            <person name="Oertli M."/>
            <person name="Naumann U."/>
            <person name="Petersen F."/>
            <person name="Wong J."/>
        </authorList>
    </citation>
    <scope>NUCLEOTIDE SEQUENCE</scope>
    <source>
        <strain evidence="2">GSM-AAB239-AS_SAM_17_03QT</strain>
        <tissue evidence="2">Leaf</tissue>
    </source>
</reference>
<reference evidence="2" key="1">
    <citation type="journal article" date="2023" name="GigaByte">
        <title>Genome assembly of the bearded iris, Iris pallida Lam.</title>
        <authorList>
            <person name="Bruccoleri R.E."/>
            <person name="Oakeley E.J."/>
            <person name="Faust A.M.E."/>
            <person name="Altorfer M."/>
            <person name="Dessus-Babus S."/>
            <person name="Burckhardt D."/>
            <person name="Oertli M."/>
            <person name="Naumann U."/>
            <person name="Petersen F."/>
            <person name="Wong J."/>
        </authorList>
    </citation>
    <scope>NUCLEOTIDE SEQUENCE</scope>
    <source>
        <strain evidence="2">GSM-AAB239-AS_SAM_17_03QT</strain>
    </source>
</reference>
<feature type="signal peptide" evidence="1">
    <location>
        <begin position="1"/>
        <end position="15"/>
    </location>
</feature>
<dbReference type="EMBL" id="JANAVB010041510">
    <property type="protein sequence ID" value="KAJ6795995.1"/>
    <property type="molecule type" value="Genomic_DNA"/>
</dbReference>
<sequence length="73" mass="8579">MMMVVVVILSVAVLACPDWESDGGGDCRLRVLSRWAWRSSWRWQEESGEVGDKGCWDRPVGRALDVPRWWWWD</sequence>
<proteinExistence type="predicted"/>
<organism evidence="2 4">
    <name type="scientific">Iris pallida</name>
    <name type="common">Sweet iris</name>
    <dbReference type="NCBI Taxonomy" id="29817"/>
    <lineage>
        <taxon>Eukaryota</taxon>
        <taxon>Viridiplantae</taxon>
        <taxon>Streptophyta</taxon>
        <taxon>Embryophyta</taxon>
        <taxon>Tracheophyta</taxon>
        <taxon>Spermatophyta</taxon>
        <taxon>Magnoliopsida</taxon>
        <taxon>Liliopsida</taxon>
        <taxon>Asparagales</taxon>
        <taxon>Iridaceae</taxon>
        <taxon>Iridoideae</taxon>
        <taxon>Irideae</taxon>
        <taxon>Iris</taxon>
    </lineage>
</organism>
<dbReference type="AlphaFoldDB" id="A0AAX6DWB9"/>
<keyword evidence="4" id="KW-1185">Reference proteome</keyword>
<name>A0AAX6DWB9_IRIPA</name>
<dbReference type="EMBL" id="JANAVB010001800">
    <property type="protein sequence ID" value="KAJ6852372.1"/>
    <property type="molecule type" value="Genomic_DNA"/>
</dbReference>
<evidence type="ECO:0000313" key="4">
    <source>
        <dbReference type="Proteomes" id="UP001140949"/>
    </source>
</evidence>
<evidence type="ECO:0000256" key="1">
    <source>
        <dbReference type="SAM" id="SignalP"/>
    </source>
</evidence>
<dbReference type="Proteomes" id="UP001140949">
    <property type="component" value="Unassembled WGS sequence"/>
</dbReference>
<feature type="chain" id="PRO_5044718615" evidence="1">
    <location>
        <begin position="16"/>
        <end position="73"/>
    </location>
</feature>
<protein>
    <submittedName>
        <fullName evidence="2">Polygalacturonase</fullName>
    </submittedName>
</protein>
<evidence type="ECO:0000313" key="3">
    <source>
        <dbReference type="EMBL" id="KAJ6852372.1"/>
    </source>
</evidence>